<dbReference type="SUPFAM" id="SSF52968">
    <property type="entry name" value="B12-dependent dehydatase associated subunit"/>
    <property type="match status" value="1"/>
</dbReference>
<dbReference type="RefSeq" id="WP_009201838.1">
    <property type="nucleotide sequence ID" value="NZ_ACJX03000001.1"/>
</dbReference>
<dbReference type="STRING" id="592015.HMPREF1705_02687"/>
<evidence type="ECO:0000313" key="1">
    <source>
        <dbReference type="EMBL" id="KRT35460.1"/>
    </source>
</evidence>
<dbReference type="PIRSF" id="PIRSF018506">
    <property type="entry name" value="Prpndl_dhdrts_md"/>
    <property type="match status" value="1"/>
</dbReference>
<dbReference type="OrthoDB" id="4218at2"/>
<evidence type="ECO:0000313" key="2">
    <source>
        <dbReference type="Proteomes" id="UP000005273"/>
    </source>
</evidence>
<dbReference type="EMBL" id="ACJX03000001">
    <property type="protein sequence ID" value="KRT35460.1"/>
    <property type="molecule type" value="Genomic_DNA"/>
</dbReference>
<accession>A0A0T5XB88</accession>
<dbReference type="AlphaFoldDB" id="A0A0T5XB88"/>
<gene>
    <name evidence="1" type="ORF">HMPREF1705_02687</name>
</gene>
<name>A0A0T5XB88_9BACT</name>
<proteinExistence type="predicted"/>
<dbReference type="eggNOG" id="COG4909">
    <property type="taxonomic scope" value="Bacteria"/>
</dbReference>
<comment type="caution">
    <text evidence="1">The sequence shown here is derived from an EMBL/GenBank/DDBJ whole genome shotgun (WGS) entry which is preliminary data.</text>
</comment>
<dbReference type="Pfam" id="PF02288">
    <property type="entry name" value="Dehydratase_MU"/>
    <property type="match status" value="1"/>
</dbReference>
<dbReference type="InterPro" id="IPR003208">
    <property type="entry name" value="Dehydtase/Dehydtase_re"/>
</dbReference>
<reference evidence="2" key="1">
    <citation type="submission" date="2012-09" db="EMBL/GenBank/DDBJ databases">
        <authorList>
            <person name="Weinstock G."/>
            <person name="Sodergren E."/>
            <person name="Clifton S."/>
            <person name="Fulton L."/>
            <person name="Fulton B."/>
            <person name="Courtney L."/>
            <person name="Fronick C."/>
            <person name="Harrison M."/>
            <person name="Strong C."/>
            <person name="Farmer C."/>
            <person name="Delehaunty K."/>
            <person name="Markovic C."/>
            <person name="Hall O."/>
            <person name="Minx P."/>
            <person name="Tomlinson C."/>
            <person name="Mitreva M."/>
            <person name="Nelson J."/>
            <person name="Hou S."/>
            <person name="Wollam A."/>
            <person name="Pepin K.H."/>
            <person name="Johnson M."/>
            <person name="Bhonagiri V."/>
            <person name="Nash W.E."/>
            <person name="Suruliraj S."/>
            <person name="Warren W."/>
            <person name="Chinwalla A."/>
            <person name="Mardis E.R."/>
            <person name="Wilson R.K."/>
        </authorList>
    </citation>
    <scope>NUCLEOTIDE SEQUENCE [LARGE SCALE GENOMIC DNA]</scope>
    <source>
        <strain evidence="2">OS1</strain>
    </source>
</reference>
<sequence length="219" mass="23988">MQVNEELIKKVIAEVLQEVMGEQAKTSSPTATLPQRGGKMTLVEVGVAKKGTDPKEVVVAIPPAFGTVFTETIVEVPHSEVLRQVFAGIEEEGLKPRLVRVYHTADVGFIAHQGAKLSGSGIGIGILSRGTTVIHQRDLNPLNNLELFPQAPLLDAEVFRAIGRNAAKYAKGEHPTPVPTRNDPMARPRYQGIAALLHNKEVRYLDRSKSPMELEVRFE</sequence>
<dbReference type="NCBIfam" id="NF011616">
    <property type="entry name" value="PRK15042.1"/>
    <property type="match status" value="1"/>
</dbReference>
<dbReference type="InterPro" id="IPR010254">
    <property type="entry name" value="B12-dep_deHydtase_bsu"/>
</dbReference>
<dbReference type="Gene3D" id="3.40.50.10150">
    <property type="entry name" value="B12-dependent dehydatase associated subunit"/>
    <property type="match status" value="1"/>
</dbReference>
<keyword evidence="2" id="KW-1185">Reference proteome</keyword>
<dbReference type="Proteomes" id="UP000005273">
    <property type="component" value="Unassembled WGS sequence"/>
</dbReference>
<protein>
    <submittedName>
        <fullName evidence="1">Glycerol dehydratase, medium subunit</fullName>
    </submittedName>
</protein>
<dbReference type="InterPro" id="IPR025541">
    <property type="entry name" value="Ppandiol/glycerol_DHydtase_msu"/>
</dbReference>
<organism evidence="1 2">
    <name type="scientific">Acetomicrobium hydrogeniformans ATCC BAA-1850</name>
    <dbReference type="NCBI Taxonomy" id="592015"/>
    <lineage>
        <taxon>Bacteria</taxon>
        <taxon>Thermotogati</taxon>
        <taxon>Synergistota</taxon>
        <taxon>Synergistia</taxon>
        <taxon>Synergistales</taxon>
        <taxon>Acetomicrobiaceae</taxon>
        <taxon>Acetomicrobium</taxon>
    </lineage>
</organism>